<comment type="similarity">
    <text evidence="4 16">Belongs to the carnitine/choline acetyltransferase family.</text>
</comment>
<evidence type="ECO:0000313" key="20">
    <source>
        <dbReference type="Proteomes" id="UP000708208"/>
    </source>
</evidence>
<keyword evidence="9" id="KW-0276">Fatty acid metabolism</keyword>
<keyword evidence="13 17" id="KW-0472">Membrane</keyword>
<evidence type="ECO:0000256" key="11">
    <source>
        <dbReference type="ARBA" id="ARBA00023098"/>
    </source>
</evidence>
<dbReference type="EMBL" id="CAJVCH010569944">
    <property type="protein sequence ID" value="CAG7833590.1"/>
    <property type="molecule type" value="Genomic_DNA"/>
</dbReference>
<keyword evidence="12" id="KW-0496">Mitochondrion</keyword>
<evidence type="ECO:0000256" key="14">
    <source>
        <dbReference type="ARBA" id="ARBA00048480"/>
    </source>
</evidence>
<keyword evidence="10 17" id="KW-1133">Transmembrane helix</keyword>
<evidence type="ECO:0000256" key="1">
    <source>
        <dbReference type="ARBA" id="ARBA00004141"/>
    </source>
</evidence>
<evidence type="ECO:0000256" key="17">
    <source>
        <dbReference type="SAM" id="Phobius"/>
    </source>
</evidence>
<evidence type="ECO:0000256" key="15">
    <source>
        <dbReference type="PIRSR" id="PIRSR600542-1"/>
    </source>
</evidence>
<dbReference type="PANTHER" id="PTHR22589">
    <property type="entry name" value="CARNITINE O-ACYLTRANSFERASE"/>
    <property type="match status" value="1"/>
</dbReference>
<evidence type="ECO:0000256" key="6">
    <source>
        <dbReference type="ARBA" id="ARBA00022448"/>
    </source>
</evidence>
<dbReference type="GO" id="GO:0009437">
    <property type="term" value="P:carnitine metabolic process"/>
    <property type="evidence" value="ECO:0007669"/>
    <property type="project" value="TreeGrafter"/>
</dbReference>
<feature type="transmembrane region" description="Helical" evidence="17">
    <location>
        <begin position="12"/>
        <end position="40"/>
    </location>
</feature>
<dbReference type="PANTHER" id="PTHR22589:SF31">
    <property type="entry name" value="CARNITINE O-PALMITOYLTRANSFERASE"/>
    <property type="match status" value="1"/>
</dbReference>
<comment type="pathway">
    <text evidence="3">Lipid metabolism; fatty acid beta-oxidation.</text>
</comment>
<comment type="subcellular location">
    <subcellularLocation>
        <location evidence="1">Membrane</location>
        <topology evidence="1">Multi-pass membrane protein</topology>
    </subcellularLocation>
    <subcellularLocation>
        <location evidence="2">Mitochondrion membrane</location>
    </subcellularLocation>
</comment>
<dbReference type="PROSITE" id="PS00440">
    <property type="entry name" value="ACYLTRANSF_C_2"/>
    <property type="match status" value="1"/>
</dbReference>
<evidence type="ECO:0000256" key="12">
    <source>
        <dbReference type="ARBA" id="ARBA00023128"/>
    </source>
</evidence>
<evidence type="ECO:0000256" key="4">
    <source>
        <dbReference type="ARBA" id="ARBA00005232"/>
    </source>
</evidence>
<sequence>MLKKIYGSHRHYLIFGYYPSSLFSAVTFLIVALSAGSVGLDLTFGLSGYIESLFNGDTSAEGNLTCFLIAIGLTWIGACTLRKYILRRLLQYKGFIYEPRKPSLKTKLVIGSIRLLHGWSKPLTKSLYGCQGILPLLPIPNLQDSVNQYLESMKPLVDKEKHEILGRLADEFVKTNGPTCQRYLVFKSWLTPNYISDWWEKYIYLMGRSSILINSNYYCFDALECPTSNQATRAALLTYSSLKIRQQIEDNKFEPIIIQDAIPLCSWQYERIFNTCRIPGETVDTIQHEDFSDYVVVQHRGRYFKIRAYHPNGNILSEAEFQLQFNRILKDESHPAVGEMKLGALTTWDRINWAKTRANFFSKGVNKQSLDFIEKSAFIINLDDQDFFTEHTEKDTTNLDHFARALFHGKGYDRWIDKSVNVIIGKNGRAGVHCEHSLADGPVGSHIWEINLRYALDYDNYDDQGCIAASVGTIPPYPDRLTWDLPQDCLEAVDQAALNAQKLIDNVGLKMVAFSSFGRSLMKKCQVSPDAFIQMALQLAFFRLQDQIKYFQKACDRHQNTYRNAMSGSGCDRHLFGLYAVSKYLKIDSPFLNEALSRPWLLSTSQTSMAQTKLKPTLCPGGGFGPVSEDGYGVSYIFCGETSLFFHVTSNKASVRTDSVKFAEEITRALNDIRAMFSL</sequence>
<keyword evidence="11" id="KW-0443">Lipid metabolism</keyword>
<dbReference type="GO" id="GO:0006631">
    <property type="term" value="P:fatty acid metabolic process"/>
    <property type="evidence" value="ECO:0007669"/>
    <property type="project" value="UniProtKB-KW"/>
</dbReference>
<dbReference type="OrthoDB" id="240216at2759"/>
<keyword evidence="20" id="KW-1185">Reference proteome</keyword>
<dbReference type="InterPro" id="IPR000542">
    <property type="entry name" value="Carn_acyl_trans"/>
</dbReference>
<proteinExistence type="inferred from homology"/>
<evidence type="ECO:0000256" key="5">
    <source>
        <dbReference type="ARBA" id="ARBA00013243"/>
    </source>
</evidence>
<evidence type="ECO:0000256" key="8">
    <source>
        <dbReference type="ARBA" id="ARBA00022692"/>
    </source>
</evidence>
<dbReference type="GO" id="GO:0004095">
    <property type="term" value="F:carnitine O-palmitoyltransferase activity"/>
    <property type="evidence" value="ECO:0007669"/>
    <property type="project" value="UniProtKB-EC"/>
</dbReference>
<comment type="catalytic activity">
    <reaction evidence="14">
        <text>(R)-carnitine + hexadecanoyl-CoA = O-hexadecanoyl-(R)-carnitine + CoA</text>
        <dbReference type="Rhea" id="RHEA:12661"/>
        <dbReference type="ChEBI" id="CHEBI:16347"/>
        <dbReference type="ChEBI" id="CHEBI:17490"/>
        <dbReference type="ChEBI" id="CHEBI:57287"/>
        <dbReference type="ChEBI" id="CHEBI:57379"/>
        <dbReference type="EC" id="2.3.1.21"/>
    </reaction>
    <physiologicalReaction direction="left-to-right" evidence="14">
        <dbReference type="Rhea" id="RHEA:12662"/>
    </physiologicalReaction>
</comment>
<dbReference type="GO" id="GO:0031966">
    <property type="term" value="C:mitochondrial membrane"/>
    <property type="evidence" value="ECO:0007669"/>
    <property type="project" value="UniProtKB-SubCell"/>
</dbReference>
<keyword evidence="8 17" id="KW-0812">Transmembrane</keyword>
<organism evidence="19 20">
    <name type="scientific">Allacma fusca</name>
    <dbReference type="NCBI Taxonomy" id="39272"/>
    <lineage>
        <taxon>Eukaryota</taxon>
        <taxon>Metazoa</taxon>
        <taxon>Ecdysozoa</taxon>
        <taxon>Arthropoda</taxon>
        <taxon>Hexapoda</taxon>
        <taxon>Collembola</taxon>
        <taxon>Symphypleona</taxon>
        <taxon>Sminthuridae</taxon>
        <taxon>Allacma</taxon>
    </lineage>
</organism>
<dbReference type="EC" id="2.3.1.21" evidence="5"/>
<feature type="active site" description="Proton acceptor" evidence="15">
    <location>
        <position position="436"/>
    </location>
</feature>
<dbReference type="PROSITE" id="PS00439">
    <property type="entry name" value="ACYLTRANSF_C_1"/>
    <property type="match status" value="1"/>
</dbReference>
<keyword evidence="7 16" id="KW-0808">Transferase</keyword>
<evidence type="ECO:0000313" key="19">
    <source>
        <dbReference type="EMBL" id="CAG7833590.1"/>
    </source>
</evidence>
<evidence type="ECO:0000256" key="9">
    <source>
        <dbReference type="ARBA" id="ARBA00022832"/>
    </source>
</evidence>
<accession>A0A8J2LG87</accession>
<keyword evidence="6" id="KW-0813">Transport</keyword>
<evidence type="ECO:0000256" key="3">
    <source>
        <dbReference type="ARBA" id="ARBA00005005"/>
    </source>
</evidence>
<name>A0A8J2LG87_9HEXA</name>
<dbReference type="Pfam" id="PF00755">
    <property type="entry name" value="Carn_acyltransf"/>
    <property type="match status" value="1"/>
</dbReference>
<evidence type="ECO:0000259" key="18">
    <source>
        <dbReference type="Pfam" id="PF00755"/>
    </source>
</evidence>
<dbReference type="Proteomes" id="UP000708208">
    <property type="component" value="Unassembled WGS sequence"/>
</dbReference>
<evidence type="ECO:0000256" key="10">
    <source>
        <dbReference type="ARBA" id="ARBA00022989"/>
    </source>
</evidence>
<keyword evidence="16" id="KW-0012">Acyltransferase</keyword>
<dbReference type="AlphaFoldDB" id="A0A8J2LG87"/>
<dbReference type="FunFam" id="3.30.559.70:FF:000001">
    <property type="entry name" value="Carnitine O-palmitoyltransferase 1, liver isoform"/>
    <property type="match status" value="1"/>
</dbReference>
<dbReference type="InterPro" id="IPR039551">
    <property type="entry name" value="Cho/carn_acyl_trans"/>
</dbReference>
<evidence type="ECO:0000256" key="7">
    <source>
        <dbReference type="ARBA" id="ARBA00022679"/>
    </source>
</evidence>
<reference evidence="19" key="1">
    <citation type="submission" date="2021-06" db="EMBL/GenBank/DDBJ databases">
        <authorList>
            <person name="Hodson N. C."/>
            <person name="Mongue J. A."/>
            <person name="Jaron S. K."/>
        </authorList>
    </citation>
    <scope>NUCLEOTIDE SEQUENCE</scope>
</reference>
<evidence type="ECO:0000256" key="13">
    <source>
        <dbReference type="ARBA" id="ARBA00023136"/>
    </source>
</evidence>
<gene>
    <name evidence="19" type="ORF">AFUS01_LOCUS43198</name>
</gene>
<feature type="domain" description="Choline/carnitine acyltransferase" evidence="18">
    <location>
        <begin position="137"/>
        <end position="548"/>
    </location>
</feature>
<protein>
    <recommendedName>
        <fullName evidence="5">carnitine O-palmitoyltransferase</fullName>
        <ecNumber evidence="5">2.3.1.21</ecNumber>
    </recommendedName>
</protein>
<evidence type="ECO:0000256" key="2">
    <source>
        <dbReference type="ARBA" id="ARBA00004325"/>
    </source>
</evidence>
<evidence type="ECO:0000256" key="16">
    <source>
        <dbReference type="RuleBase" id="RU003801"/>
    </source>
</evidence>
<comment type="caution">
    <text evidence="19">The sequence shown here is derived from an EMBL/GenBank/DDBJ whole genome shotgun (WGS) entry which is preliminary data.</text>
</comment>